<organism evidence="9 10">
    <name type="scientific">Helianthus annuus</name>
    <name type="common">Common sunflower</name>
    <dbReference type="NCBI Taxonomy" id="4232"/>
    <lineage>
        <taxon>Eukaryota</taxon>
        <taxon>Viridiplantae</taxon>
        <taxon>Streptophyta</taxon>
        <taxon>Embryophyta</taxon>
        <taxon>Tracheophyta</taxon>
        <taxon>Spermatophyta</taxon>
        <taxon>Magnoliopsida</taxon>
        <taxon>eudicotyledons</taxon>
        <taxon>Gunneridae</taxon>
        <taxon>Pentapetalae</taxon>
        <taxon>asterids</taxon>
        <taxon>campanulids</taxon>
        <taxon>Asterales</taxon>
        <taxon>Asteraceae</taxon>
        <taxon>Asteroideae</taxon>
        <taxon>Heliantheae alliance</taxon>
        <taxon>Heliantheae</taxon>
        <taxon>Helianthus</taxon>
    </lineage>
</organism>
<name>A0A251SJ00_HELAN</name>
<reference evidence="9" key="2">
    <citation type="submission" date="2017-02" db="EMBL/GenBank/DDBJ databases">
        <title>Sunflower complete genome.</title>
        <authorList>
            <person name="Langlade N."/>
            <person name="Munos S."/>
        </authorList>
    </citation>
    <scope>NUCLEOTIDE SEQUENCE [LARGE SCALE GENOMIC DNA]</scope>
    <source>
        <tissue evidence="9">Leaves</tissue>
    </source>
</reference>
<keyword evidence="3" id="KW-0328">Glycosyltransferase</keyword>
<dbReference type="PANTHER" id="PTHR11062">
    <property type="entry name" value="EXOSTOSIN HEPARAN SULFATE GLYCOSYLTRANSFERASE -RELATED"/>
    <property type="match status" value="1"/>
</dbReference>
<dbReference type="EMBL" id="CM007903">
    <property type="protein sequence ID" value="OTF98809.1"/>
    <property type="molecule type" value="Genomic_DNA"/>
</dbReference>
<feature type="domain" description="Exostosin GT47" evidence="7">
    <location>
        <begin position="55"/>
        <end position="397"/>
    </location>
</feature>
<keyword evidence="6" id="KW-0472">Membrane</keyword>
<dbReference type="OMA" id="GDSECEY"/>
<comment type="subcellular location">
    <subcellularLocation>
        <location evidence="1">Golgi apparatus membrane</location>
        <topology evidence="1">Single-pass type II membrane protein</topology>
    </subcellularLocation>
</comment>
<evidence type="ECO:0000256" key="3">
    <source>
        <dbReference type="ARBA" id="ARBA00022676"/>
    </source>
</evidence>
<reference evidence="8 10" key="1">
    <citation type="journal article" date="2017" name="Nature">
        <title>The sunflower genome provides insights into oil metabolism, flowering and Asterid evolution.</title>
        <authorList>
            <person name="Badouin H."/>
            <person name="Gouzy J."/>
            <person name="Grassa C.J."/>
            <person name="Murat F."/>
            <person name="Staton S.E."/>
            <person name="Cottret L."/>
            <person name="Lelandais-Briere C."/>
            <person name="Owens G.L."/>
            <person name="Carrere S."/>
            <person name="Mayjonade B."/>
            <person name="Legrand L."/>
            <person name="Gill N."/>
            <person name="Kane N.C."/>
            <person name="Bowers J.E."/>
            <person name="Hubner S."/>
            <person name="Bellec A."/>
            <person name="Berard A."/>
            <person name="Berges H."/>
            <person name="Blanchet N."/>
            <person name="Boniface M.C."/>
            <person name="Brunel D."/>
            <person name="Catrice O."/>
            <person name="Chaidir N."/>
            <person name="Claudel C."/>
            <person name="Donnadieu C."/>
            <person name="Faraut T."/>
            <person name="Fievet G."/>
            <person name="Helmstetter N."/>
            <person name="King M."/>
            <person name="Knapp S.J."/>
            <person name="Lai Z."/>
            <person name="Le Paslier M.C."/>
            <person name="Lippi Y."/>
            <person name="Lorenzon L."/>
            <person name="Mandel J.R."/>
            <person name="Marage G."/>
            <person name="Marchand G."/>
            <person name="Marquand E."/>
            <person name="Bret-Mestries E."/>
            <person name="Morien E."/>
            <person name="Nambeesan S."/>
            <person name="Nguyen T."/>
            <person name="Pegot-Espagnet P."/>
            <person name="Pouilly N."/>
            <person name="Raftis F."/>
            <person name="Sallet E."/>
            <person name="Schiex T."/>
            <person name="Thomas J."/>
            <person name="Vandecasteele C."/>
            <person name="Vares D."/>
            <person name="Vear F."/>
            <person name="Vautrin S."/>
            <person name="Crespi M."/>
            <person name="Mangin B."/>
            <person name="Burke J.M."/>
            <person name="Salse J."/>
            <person name="Munos S."/>
            <person name="Vincourt P."/>
            <person name="Rieseberg L.H."/>
            <person name="Langlade N.B."/>
        </authorList>
    </citation>
    <scope>NUCLEOTIDE SEQUENCE [LARGE SCALE GENOMIC DNA]</scope>
    <source>
        <strain evidence="10">cv. SF193</strain>
        <tissue evidence="8">Leaves</tissue>
    </source>
</reference>
<dbReference type="InParanoid" id="A0A251SJ00"/>
<feature type="transmembrane region" description="Helical" evidence="6">
    <location>
        <begin position="21"/>
        <end position="37"/>
    </location>
</feature>
<dbReference type="Gramene" id="mRNA:HanXRQr2_Chr14g0650991">
    <property type="protein sequence ID" value="CDS:HanXRQr2_Chr14g0650991.1"/>
    <property type="gene ID" value="HanXRQr2_Chr14g0650991"/>
</dbReference>
<evidence type="ECO:0000256" key="6">
    <source>
        <dbReference type="SAM" id="Phobius"/>
    </source>
</evidence>
<keyword evidence="6" id="KW-1133">Transmembrane helix</keyword>
<evidence type="ECO:0000256" key="2">
    <source>
        <dbReference type="ARBA" id="ARBA00010271"/>
    </source>
</evidence>
<protein>
    <submittedName>
        <fullName evidence="8 9">Exostosin</fullName>
    </submittedName>
</protein>
<keyword evidence="4" id="KW-0735">Signal-anchor</keyword>
<evidence type="ECO:0000313" key="10">
    <source>
        <dbReference type="Proteomes" id="UP000215914"/>
    </source>
</evidence>
<dbReference type="GO" id="GO:0000139">
    <property type="term" value="C:Golgi membrane"/>
    <property type="evidence" value="ECO:0007669"/>
    <property type="project" value="UniProtKB-SubCell"/>
</dbReference>
<evidence type="ECO:0000256" key="1">
    <source>
        <dbReference type="ARBA" id="ARBA00004323"/>
    </source>
</evidence>
<accession>A0A251SJ00</accession>
<dbReference type="AlphaFoldDB" id="A0A251SJ00"/>
<proteinExistence type="inferred from homology"/>
<dbReference type="Pfam" id="PF03016">
    <property type="entry name" value="Exostosin_GT47"/>
    <property type="match status" value="1"/>
</dbReference>
<evidence type="ECO:0000256" key="4">
    <source>
        <dbReference type="ARBA" id="ARBA00022968"/>
    </source>
</evidence>
<keyword evidence="6" id="KW-0812">Transmembrane</keyword>
<dbReference type="GO" id="GO:0008378">
    <property type="term" value="F:galactosyltransferase activity"/>
    <property type="evidence" value="ECO:0000318"/>
    <property type="project" value="GO_Central"/>
</dbReference>
<evidence type="ECO:0000256" key="5">
    <source>
        <dbReference type="ARBA" id="ARBA00023034"/>
    </source>
</evidence>
<dbReference type="EMBL" id="MNCJ02000329">
    <property type="protein sequence ID" value="KAF5769672.1"/>
    <property type="molecule type" value="Genomic_DNA"/>
</dbReference>
<dbReference type="Proteomes" id="UP000215914">
    <property type="component" value="Chromosome 14"/>
</dbReference>
<keyword evidence="3" id="KW-0808">Transferase</keyword>
<dbReference type="PANTHER" id="PTHR11062:SF220">
    <property type="entry name" value="XYLOGLUCAN GALACTOSYLTRANSFERASE XLT2-LIKE"/>
    <property type="match status" value="1"/>
</dbReference>
<keyword evidence="10" id="KW-1185">Reference proteome</keyword>
<gene>
    <name evidence="9" type="ORF">HannXRQ_Chr14g0449671</name>
    <name evidence="8" type="ORF">HanXRQr2_Chr14g0650991</name>
</gene>
<dbReference type="InterPro" id="IPR004263">
    <property type="entry name" value="Exostosin"/>
</dbReference>
<dbReference type="InterPro" id="IPR040911">
    <property type="entry name" value="Exostosin_GT47"/>
</dbReference>
<reference evidence="8" key="3">
    <citation type="submission" date="2020-06" db="EMBL/GenBank/DDBJ databases">
        <title>Helianthus annuus Genome sequencing and assembly Release 2.</title>
        <authorList>
            <person name="Gouzy J."/>
            <person name="Langlade N."/>
            <person name="Munos S."/>
        </authorList>
    </citation>
    <scope>NUCLEOTIDE SEQUENCE</scope>
    <source>
        <tissue evidence="8">Leaves</tissue>
    </source>
</reference>
<comment type="similarity">
    <text evidence="2">Belongs to the glycosyltransferase 47 family.</text>
</comment>
<dbReference type="STRING" id="4232.A0A251SJ00"/>
<sequence>MFTFNKTIIHSIHSHITSHPLISLFILTLFLIEITLFCSHSPPPQPLFPPTDNLCTDGTIYVYDLPPMFNSDLLGTCDDLDPWHWQCGVATNHGYGTTATELAGIVPESLASAWHRTNQFSSEVIFHNRVLKHKCRTMEPESATAYYIPFYAGLAVGKYLFSDSSNEERDFHAVELIKWVQDQPYWRRSNGSDHVLVLGRITWDFRRLTDPEKLWGSTFLNMPEMQNVTRLTIERAPYDYHDIGVPYPTGFHPTSVTDIRTWQSFVRTYNRTSLFTFVGAAREDIGDDIRGLLLRTCRNESGSGSGSGACRVVDCALTPCANGSKEIIEALLGSEFCLQPRGDSFTRRSVFDCMIAGSVPVLFWNRTMYDQYEWYMPEEPESYSVFIDHGDVSAGKRSIKAVLESYSVEKVRRMREKVIEIIPKIVYSNSNSSSSSNDGMKDAFEIAVEGVLKRFGAEREQLRLESVGKGFLESP</sequence>
<evidence type="ECO:0000313" key="9">
    <source>
        <dbReference type="EMBL" id="OTF98809.1"/>
    </source>
</evidence>
<keyword evidence="5" id="KW-0333">Golgi apparatus</keyword>
<evidence type="ECO:0000313" key="8">
    <source>
        <dbReference type="EMBL" id="KAF5769672.1"/>
    </source>
</evidence>
<evidence type="ECO:0000259" key="7">
    <source>
        <dbReference type="Pfam" id="PF03016"/>
    </source>
</evidence>
<dbReference type="GO" id="GO:0009969">
    <property type="term" value="P:xyloglucan biosynthetic process"/>
    <property type="evidence" value="ECO:0000318"/>
    <property type="project" value="GO_Central"/>
</dbReference>
<dbReference type="OrthoDB" id="1924787at2759"/>